<accession>A0A2P2PKE0</accession>
<proteinExistence type="predicted"/>
<sequence length="44" mass="4969">MKIPQINQAFSSPESSRFSSNSSMLYCNKNTGHFTHLYNDKGSL</sequence>
<feature type="region of interest" description="Disordered" evidence="1">
    <location>
        <begin position="1"/>
        <end position="21"/>
    </location>
</feature>
<organism evidence="2">
    <name type="scientific">Rhizophora mucronata</name>
    <name type="common">Asiatic mangrove</name>
    <dbReference type="NCBI Taxonomy" id="61149"/>
    <lineage>
        <taxon>Eukaryota</taxon>
        <taxon>Viridiplantae</taxon>
        <taxon>Streptophyta</taxon>
        <taxon>Embryophyta</taxon>
        <taxon>Tracheophyta</taxon>
        <taxon>Spermatophyta</taxon>
        <taxon>Magnoliopsida</taxon>
        <taxon>eudicotyledons</taxon>
        <taxon>Gunneridae</taxon>
        <taxon>Pentapetalae</taxon>
        <taxon>rosids</taxon>
        <taxon>fabids</taxon>
        <taxon>Malpighiales</taxon>
        <taxon>Rhizophoraceae</taxon>
        <taxon>Rhizophora</taxon>
    </lineage>
</organism>
<feature type="compositionally biased region" description="Polar residues" evidence="1">
    <location>
        <begin position="1"/>
        <end position="10"/>
    </location>
</feature>
<protein>
    <submittedName>
        <fullName evidence="2">Uncharacterized protein</fullName>
    </submittedName>
</protein>
<name>A0A2P2PKE0_RHIMU</name>
<evidence type="ECO:0000313" key="2">
    <source>
        <dbReference type="EMBL" id="MBX55109.1"/>
    </source>
</evidence>
<reference evidence="2" key="1">
    <citation type="submission" date="2018-02" db="EMBL/GenBank/DDBJ databases">
        <title>Rhizophora mucronata_Transcriptome.</title>
        <authorList>
            <person name="Meera S.P."/>
            <person name="Sreeshan A."/>
            <person name="Augustine A."/>
        </authorList>
    </citation>
    <scope>NUCLEOTIDE SEQUENCE</scope>
    <source>
        <tissue evidence="2">Leaf</tissue>
    </source>
</reference>
<evidence type="ECO:0000256" key="1">
    <source>
        <dbReference type="SAM" id="MobiDB-lite"/>
    </source>
</evidence>
<dbReference type="EMBL" id="GGEC01074625">
    <property type="protein sequence ID" value="MBX55109.1"/>
    <property type="molecule type" value="Transcribed_RNA"/>
</dbReference>
<dbReference type="AlphaFoldDB" id="A0A2P2PKE0"/>
<feature type="compositionally biased region" description="Low complexity" evidence="1">
    <location>
        <begin position="11"/>
        <end position="21"/>
    </location>
</feature>